<dbReference type="InterPro" id="IPR016410">
    <property type="entry name" value="Phage_imm"/>
</dbReference>
<dbReference type="STRING" id="667676.SAMN05192539_1006175"/>
<feature type="transmembrane region" description="Helical" evidence="1">
    <location>
        <begin position="38"/>
        <end position="59"/>
    </location>
</feature>
<keyword evidence="3" id="KW-1185">Reference proteome</keyword>
<keyword evidence="1" id="KW-1133">Transmembrane helix</keyword>
<keyword evidence="1" id="KW-0472">Membrane</keyword>
<evidence type="ECO:0000256" key="1">
    <source>
        <dbReference type="SAM" id="Phobius"/>
    </source>
</evidence>
<proteinExistence type="predicted"/>
<sequence length="102" mass="11650">MSNNIVVQGVAAVVALGLYFLPSIVADRHKRHDVLTIALFNACMGWTVFGWLIALYWAFQPNPPINLEGEVVRSRRVISMRTFTKMLGERVQMRESRDRSTK</sequence>
<name>A0A1H6VRX1_9BURK</name>
<evidence type="ECO:0000313" key="3">
    <source>
        <dbReference type="Proteomes" id="UP000198866"/>
    </source>
</evidence>
<keyword evidence="1" id="KW-0812">Transmembrane</keyword>
<dbReference type="Proteomes" id="UP000198866">
    <property type="component" value="Unassembled WGS sequence"/>
</dbReference>
<accession>A0A1H6VRX1</accession>
<protein>
    <submittedName>
        <fullName evidence="2">Superinfection immunity protein</fullName>
    </submittedName>
</protein>
<feature type="transmembrane region" description="Helical" evidence="1">
    <location>
        <begin position="6"/>
        <end position="26"/>
    </location>
</feature>
<gene>
    <name evidence="2" type="ORF">SAMN05192539_1006175</name>
</gene>
<dbReference type="RefSeq" id="WP_090865125.1">
    <property type="nucleotide sequence ID" value="NZ_FNYE01000006.1"/>
</dbReference>
<dbReference type="OrthoDB" id="9099722at2"/>
<organism evidence="2 3">
    <name type="scientific">Paraburkholderia diazotrophica</name>
    <dbReference type="NCBI Taxonomy" id="667676"/>
    <lineage>
        <taxon>Bacteria</taxon>
        <taxon>Pseudomonadati</taxon>
        <taxon>Pseudomonadota</taxon>
        <taxon>Betaproteobacteria</taxon>
        <taxon>Burkholderiales</taxon>
        <taxon>Burkholderiaceae</taxon>
        <taxon>Paraburkholderia</taxon>
    </lineage>
</organism>
<reference evidence="3" key="1">
    <citation type="submission" date="2016-10" db="EMBL/GenBank/DDBJ databases">
        <authorList>
            <person name="Varghese N."/>
            <person name="Submissions S."/>
        </authorList>
    </citation>
    <scope>NUCLEOTIDE SEQUENCE [LARGE SCALE GENOMIC DNA]</scope>
    <source>
        <strain evidence="3">LMG 26031</strain>
    </source>
</reference>
<dbReference type="Pfam" id="PF14373">
    <property type="entry name" value="Imm_superinfect"/>
    <property type="match status" value="1"/>
</dbReference>
<dbReference type="EMBL" id="FNYE01000006">
    <property type="protein sequence ID" value="SEJ07391.1"/>
    <property type="molecule type" value="Genomic_DNA"/>
</dbReference>
<evidence type="ECO:0000313" key="2">
    <source>
        <dbReference type="EMBL" id="SEJ07391.1"/>
    </source>
</evidence>
<dbReference type="AlphaFoldDB" id="A0A1H6VRX1"/>